<evidence type="ECO:0000256" key="3">
    <source>
        <dbReference type="ARBA" id="ARBA00010544"/>
    </source>
</evidence>
<comment type="subcellular location">
    <subcellularLocation>
        <location evidence="2">Cell inner membrane</location>
        <topology evidence="2">Multi-pass membrane protein</topology>
    </subcellularLocation>
</comment>
<dbReference type="GO" id="GO:1903607">
    <property type="term" value="P:cytochrome c biosynthetic process"/>
    <property type="evidence" value="ECO:0007669"/>
    <property type="project" value="TreeGrafter"/>
</dbReference>
<evidence type="ECO:0000256" key="1">
    <source>
        <dbReference type="ARBA" id="ARBA00002442"/>
    </source>
</evidence>
<evidence type="ECO:0000256" key="5">
    <source>
        <dbReference type="ARBA" id="ARBA00022448"/>
    </source>
</evidence>
<dbReference type="OrthoDB" id="9799895at2"/>
<keyword evidence="7 12" id="KW-0997">Cell inner membrane</keyword>
<comment type="function">
    <text evidence="1 12">Required for the export of heme to the periplasm for the biogenesis of c-type cytochromes.</text>
</comment>
<dbReference type="PANTHER" id="PTHR30070:SF1">
    <property type="entry name" value="CYTOCHROME C BIOGENESIS B-RELATED"/>
    <property type="match status" value="1"/>
</dbReference>
<reference evidence="15" key="1">
    <citation type="submission" date="2017-06" db="EMBL/GenBank/DDBJ databases">
        <title>Whole genome sequence of Laribacter hongkongensis LHGZ1.</title>
        <authorList>
            <person name="Chen D."/>
            <person name="Wu H."/>
            <person name="Chen J."/>
        </authorList>
    </citation>
    <scope>NUCLEOTIDE SEQUENCE [LARGE SCALE GENOMIC DNA]</scope>
    <source>
        <strain evidence="15">LHGZ1</strain>
    </source>
</reference>
<dbReference type="PANTHER" id="PTHR30070">
    <property type="entry name" value="HEME EXPORTER PROTEIN B"/>
    <property type="match status" value="1"/>
</dbReference>
<dbReference type="InterPro" id="IPR026031">
    <property type="entry name" value="Cyt_c_CcmB_bac"/>
</dbReference>
<dbReference type="Pfam" id="PF03379">
    <property type="entry name" value="CcmB"/>
    <property type="match status" value="1"/>
</dbReference>
<feature type="transmembrane region" description="Helical" evidence="13">
    <location>
        <begin position="163"/>
        <end position="184"/>
    </location>
</feature>
<feature type="transmembrane region" description="Helical" evidence="13">
    <location>
        <begin position="25"/>
        <end position="42"/>
    </location>
</feature>
<dbReference type="GO" id="GO:0017004">
    <property type="term" value="P:cytochrome complex assembly"/>
    <property type="evidence" value="ECO:0007669"/>
    <property type="project" value="UniProtKB-KW"/>
</dbReference>
<dbReference type="AlphaFoldDB" id="A0A248LJQ9"/>
<protein>
    <recommendedName>
        <fullName evidence="4 12">Heme exporter protein B</fullName>
    </recommendedName>
</protein>
<dbReference type="GO" id="GO:0005886">
    <property type="term" value="C:plasma membrane"/>
    <property type="evidence" value="ECO:0007669"/>
    <property type="project" value="UniProtKB-SubCell"/>
</dbReference>
<dbReference type="PIRSF" id="PIRSF002764">
    <property type="entry name" value="CcmB"/>
    <property type="match status" value="1"/>
</dbReference>
<dbReference type="Proteomes" id="UP000197424">
    <property type="component" value="Chromosome"/>
</dbReference>
<dbReference type="InterPro" id="IPR003544">
    <property type="entry name" value="Cyt_c_biogenesis_CcmB"/>
</dbReference>
<dbReference type="PRINTS" id="PR01414">
    <property type="entry name" value="CCMBBIOGNSIS"/>
</dbReference>
<keyword evidence="9 12" id="KW-0201">Cytochrome c-type biogenesis</keyword>
<evidence type="ECO:0000256" key="11">
    <source>
        <dbReference type="ARBA" id="ARBA00023136"/>
    </source>
</evidence>
<evidence type="ECO:0000256" key="10">
    <source>
        <dbReference type="ARBA" id="ARBA00022989"/>
    </source>
</evidence>
<feature type="transmembrane region" description="Helical" evidence="13">
    <location>
        <begin position="131"/>
        <end position="156"/>
    </location>
</feature>
<organism evidence="14 15">
    <name type="scientific">Laribacter hongkongensis</name>
    <dbReference type="NCBI Taxonomy" id="168471"/>
    <lineage>
        <taxon>Bacteria</taxon>
        <taxon>Pseudomonadati</taxon>
        <taxon>Pseudomonadota</taxon>
        <taxon>Betaproteobacteria</taxon>
        <taxon>Neisseriales</taxon>
        <taxon>Aquaspirillaceae</taxon>
        <taxon>Laribacter</taxon>
    </lineage>
</organism>
<feature type="transmembrane region" description="Helical" evidence="13">
    <location>
        <begin position="48"/>
        <end position="70"/>
    </location>
</feature>
<keyword evidence="5 12" id="KW-0813">Transport</keyword>
<keyword evidence="8 13" id="KW-0812">Transmembrane</keyword>
<sequence>MTATALFFTVMGRDIRLALRRPSDALYALFFFVVTATLFPLATSPEAALLRAIGPGVLWVSALLATLILLGDLFESDWRDGTLEQLLLSPLPFIWAVIAKITARWLTCAVPLVLVSPLLGLQFELGPTALLLLPLTLALGTLALAFIGSVGAALTLGLRNGPMLLALLVLPLFVPVLVFGAMAVTQADSGRIEAELSVLAAFALLAVFFSPFATAASLRLACE</sequence>
<keyword evidence="11 12" id="KW-0472">Membrane</keyword>
<proteinExistence type="inferred from homology"/>
<evidence type="ECO:0000313" key="14">
    <source>
        <dbReference type="EMBL" id="ASJ24978.1"/>
    </source>
</evidence>
<name>A0A248LJQ9_9NEIS</name>
<feature type="transmembrane region" description="Helical" evidence="13">
    <location>
        <begin position="196"/>
        <end position="218"/>
    </location>
</feature>
<dbReference type="GO" id="GO:0015232">
    <property type="term" value="F:heme transmembrane transporter activity"/>
    <property type="evidence" value="ECO:0007669"/>
    <property type="project" value="InterPro"/>
</dbReference>
<evidence type="ECO:0000256" key="6">
    <source>
        <dbReference type="ARBA" id="ARBA00022475"/>
    </source>
</evidence>
<accession>A0A248LJQ9</accession>
<evidence type="ECO:0000256" key="8">
    <source>
        <dbReference type="ARBA" id="ARBA00022692"/>
    </source>
</evidence>
<dbReference type="NCBIfam" id="TIGR01190">
    <property type="entry name" value="ccmB"/>
    <property type="match status" value="1"/>
</dbReference>
<evidence type="ECO:0000313" key="15">
    <source>
        <dbReference type="Proteomes" id="UP000197424"/>
    </source>
</evidence>
<evidence type="ECO:0000256" key="13">
    <source>
        <dbReference type="SAM" id="Phobius"/>
    </source>
</evidence>
<evidence type="ECO:0000256" key="12">
    <source>
        <dbReference type="PIRNR" id="PIRNR002764"/>
    </source>
</evidence>
<gene>
    <name evidence="14" type="ORF">LHGZ1_2147</name>
</gene>
<keyword evidence="6 12" id="KW-1003">Cell membrane</keyword>
<comment type="similarity">
    <text evidence="3 12">Belongs to the CcmB/CycW/HelB family.</text>
</comment>
<evidence type="ECO:0000256" key="2">
    <source>
        <dbReference type="ARBA" id="ARBA00004429"/>
    </source>
</evidence>
<evidence type="ECO:0000256" key="7">
    <source>
        <dbReference type="ARBA" id="ARBA00022519"/>
    </source>
</evidence>
<evidence type="ECO:0000256" key="9">
    <source>
        <dbReference type="ARBA" id="ARBA00022748"/>
    </source>
</evidence>
<dbReference type="EMBL" id="CP022115">
    <property type="protein sequence ID" value="ASJ24978.1"/>
    <property type="molecule type" value="Genomic_DNA"/>
</dbReference>
<dbReference type="RefSeq" id="WP_088861034.1">
    <property type="nucleotide sequence ID" value="NZ_CP022115.1"/>
</dbReference>
<feature type="transmembrane region" description="Helical" evidence="13">
    <location>
        <begin position="91"/>
        <end position="119"/>
    </location>
</feature>
<keyword evidence="10 13" id="KW-1133">Transmembrane helix</keyword>
<evidence type="ECO:0000256" key="4">
    <source>
        <dbReference type="ARBA" id="ARBA00016452"/>
    </source>
</evidence>